<name>A0AAF0TLU0_SOLVR</name>
<proteinExistence type="predicted"/>
<gene>
    <name evidence="1" type="ORF">MTR67_017439</name>
</gene>
<reference evidence="1" key="1">
    <citation type="submission" date="2023-08" db="EMBL/GenBank/DDBJ databases">
        <title>A de novo genome assembly of Solanum verrucosum Schlechtendal, a Mexican diploid species geographically isolated from the other diploid A-genome species in potato relatives.</title>
        <authorList>
            <person name="Hosaka K."/>
        </authorList>
    </citation>
    <scope>NUCLEOTIDE SEQUENCE</scope>
    <source>
        <tissue evidence="1">Young leaves</tissue>
    </source>
</reference>
<dbReference type="Proteomes" id="UP001234989">
    <property type="component" value="Chromosome 4"/>
</dbReference>
<dbReference type="PANTHER" id="PTHR15140">
    <property type="entry name" value="TUBULIN-SPECIFIC CHAPERONE E"/>
    <property type="match status" value="1"/>
</dbReference>
<sequence>MPNLEELFSSCYSSCTNEVFSSIPNLKRLTIRVPLSVGDNIPSQLIDMSSLRKLESIKFNWILPFKNPINIFAFTTSLRTLSLTDCANFIWKDISSTFIMLPNLEELKLKSCRAEDDVWRLSDKGIFKSLKLLLLKYPNLKRLILKNCNNLQEIPTDFGEICTLQSIELHNCSTSADESAINIVQEQEEMGNNIIKVYISLRYNGELSGGQCIAAIK</sequence>
<dbReference type="InterPro" id="IPR032675">
    <property type="entry name" value="LRR_dom_sf"/>
</dbReference>
<dbReference type="Gene3D" id="3.80.10.10">
    <property type="entry name" value="Ribonuclease Inhibitor"/>
    <property type="match status" value="1"/>
</dbReference>
<organism evidence="1 2">
    <name type="scientific">Solanum verrucosum</name>
    <dbReference type="NCBI Taxonomy" id="315347"/>
    <lineage>
        <taxon>Eukaryota</taxon>
        <taxon>Viridiplantae</taxon>
        <taxon>Streptophyta</taxon>
        <taxon>Embryophyta</taxon>
        <taxon>Tracheophyta</taxon>
        <taxon>Spermatophyta</taxon>
        <taxon>Magnoliopsida</taxon>
        <taxon>eudicotyledons</taxon>
        <taxon>Gunneridae</taxon>
        <taxon>Pentapetalae</taxon>
        <taxon>asterids</taxon>
        <taxon>lamiids</taxon>
        <taxon>Solanales</taxon>
        <taxon>Solanaceae</taxon>
        <taxon>Solanoideae</taxon>
        <taxon>Solaneae</taxon>
        <taxon>Solanum</taxon>
    </lineage>
</organism>
<protein>
    <submittedName>
        <fullName evidence="1">Uncharacterized protein</fullName>
    </submittedName>
</protein>
<dbReference type="SUPFAM" id="SSF52047">
    <property type="entry name" value="RNI-like"/>
    <property type="match status" value="1"/>
</dbReference>
<keyword evidence="2" id="KW-1185">Reference proteome</keyword>
<accession>A0AAF0TLU0</accession>
<dbReference type="PANTHER" id="PTHR15140:SF46">
    <property type="entry name" value="NRC1"/>
    <property type="match status" value="1"/>
</dbReference>
<evidence type="ECO:0000313" key="2">
    <source>
        <dbReference type="Proteomes" id="UP001234989"/>
    </source>
</evidence>
<dbReference type="EMBL" id="CP133615">
    <property type="protein sequence ID" value="WMV24054.1"/>
    <property type="molecule type" value="Genomic_DNA"/>
</dbReference>
<dbReference type="AlphaFoldDB" id="A0AAF0TLU0"/>
<evidence type="ECO:0000313" key="1">
    <source>
        <dbReference type="EMBL" id="WMV24054.1"/>
    </source>
</evidence>